<keyword evidence="4" id="KW-0378">Hydrolase</keyword>
<comment type="similarity">
    <text evidence="1 7">Belongs to the UPF0758 family.</text>
</comment>
<dbReference type="EMBL" id="SACQ01000013">
    <property type="protein sequence ID" value="RVU29215.1"/>
    <property type="molecule type" value="Genomic_DNA"/>
</dbReference>
<dbReference type="Proteomes" id="UP000282818">
    <property type="component" value="Unassembled WGS sequence"/>
</dbReference>
<dbReference type="Gene3D" id="3.40.140.10">
    <property type="entry name" value="Cytidine Deaminase, domain 2"/>
    <property type="match status" value="1"/>
</dbReference>
<gene>
    <name evidence="9" type="ORF">EOE65_17450</name>
</gene>
<dbReference type="CDD" id="cd08071">
    <property type="entry name" value="MPN_DUF2466"/>
    <property type="match status" value="1"/>
</dbReference>
<sequence>MAISDWPAEERPREKLLLQGPAALSDAELLAIFLRTGVKGVSAVDLARNLLQEFGGLRPLLESSQTEFCTAQGLGAAKYAQLQAVLEMGRRHLQALLEKGEQMSNPALVKHYLTAQLRHHQREVFACLFLDNRHRVLRFEPLFFGTINAASVYPREVVKRALACNAAAVILSHNHPSGVAEPSMADQQITERLAAALALVDVTVLDHIVVGDEHAVSFAERGLM</sequence>
<keyword evidence="5" id="KW-0862">Zinc</keyword>
<dbReference type="PANTHER" id="PTHR30471">
    <property type="entry name" value="DNA REPAIR PROTEIN RADC"/>
    <property type="match status" value="1"/>
</dbReference>
<keyword evidence="2" id="KW-0645">Protease</keyword>
<accession>A0A437Q3Z4</accession>
<dbReference type="FunFam" id="3.40.140.10:FF:000032">
    <property type="entry name" value="DNA repair protein RadC"/>
    <property type="match status" value="1"/>
</dbReference>
<dbReference type="InterPro" id="IPR020891">
    <property type="entry name" value="UPF0758_CS"/>
</dbReference>
<dbReference type="NCBIfam" id="TIGR00608">
    <property type="entry name" value="radc"/>
    <property type="match status" value="1"/>
</dbReference>
<keyword evidence="6" id="KW-0482">Metalloprotease</keyword>
<evidence type="ECO:0000256" key="7">
    <source>
        <dbReference type="RuleBase" id="RU003797"/>
    </source>
</evidence>
<dbReference type="InterPro" id="IPR001405">
    <property type="entry name" value="UPF0758"/>
</dbReference>
<comment type="caution">
    <text evidence="9">The sequence shown here is derived from an EMBL/GenBank/DDBJ whole genome shotgun (WGS) entry which is preliminary data.</text>
</comment>
<dbReference type="InterPro" id="IPR046778">
    <property type="entry name" value="UPF0758_N"/>
</dbReference>
<dbReference type="SUPFAM" id="SSF47781">
    <property type="entry name" value="RuvA domain 2-like"/>
    <property type="match status" value="1"/>
</dbReference>
<evidence type="ECO:0000256" key="4">
    <source>
        <dbReference type="ARBA" id="ARBA00022801"/>
    </source>
</evidence>
<dbReference type="Gene3D" id="1.10.150.20">
    <property type="entry name" value="5' to 3' exonuclease, C-terminal subdomain"/>
    <property type="match status" value="1"/>
</dbReference>
<dbReference type="GO" id="GO:0006508">
    <property type="term" value="P:proteolysis"/>
    <property type="evidence" value="ECO:0007669"/>
    <property type="project" value="UniProtKB-KW"/>
</dbReference>
<evidence type="ECO:0000256" key="6">
    <source>
        <dbReference type="ARBA" id="ARBA00023049"/>
    </source>
</evidence>
<evidence type="ECO:0000313" key="9">
    <source>
        <dbReference type="EMBL" id="RVU29215.1"/>
    </source>
</evidence>
<dbReference type="AlphaFoldDB" id="A0A437Q3Z4"/>
<protein>
    <submittedName>
        <fullName evidence="9">JAB domain-containing protein</fullName>
    </submittedName>
</protein>
<name>A0A437Q3Z4_9GAMM</name>
<evidence type="ECO:0000256" key="5">
    <source>
        <dbReference type="ARBA" id="ARBA00022833"/>
    </source>
</evidence>
<organism evidence="9 10">
    <name type="scientific">Neptunomonas marina</name>
    <dbReference type="NCBI Taxonomy" id="1815562"/>
    <lineage>
        <taxon>Bacteria</taxon>
        <taxon>Pseudomonadati</taxon>
        <taxon>Pseudomonadota</taxon>
        <taxon>Gammaproteobacteria</taxon>
        <taxon>Oceanospirillales</taxon>
        <taxon>Oceanospirillaceae</taxon>
        <taxon>Neptunomonas</taxon>
    </lineage>
</organism>
<dbReference type="InterPro" id="IPR025657">
    <property type="entry name" value="RadC_JAB"/>
</dbReference>
<evidence type="ECO:0000259" key="8">
    <source>
        <dbReference type="PROSITE" id="PS50249"/>
    </source>
</evidence>
<dbReference type="InterPro" id="IPR037518">
    <property type="entry name" value="MPN"/>
</dbReference>
<dbReference type="GO" id="GO:0008237">
    <property type="term" value="F:metallopeptidase activity"/>
    <property type="evidence" value="ECO:0007669"/>
    <property type="project" value="UniProtKB-KW"/>
</dbReference>
<dbReference type="PROSITE" id="PS50249">
    <property type="entry name" value="MPN"/>
    <property type="match status" value="1"/>
</dbReference>
<dbReference type="Pfam" id="PF04002">
    <property type="entry name" value="RadC"/>
    <property type="match status" value="1"/>
</dbReference>
<dbReference type="GO" id="GO:0046872">
    <property type="term" value="F:metal ion binding"/>
    <property type="evidence" value="ECO:0007669"/>
    <property type="project" value="UniProtKB-KW"/>
</dbReference>
<dbReference type="SUPFAM" id="SSF102712">
    <property type="entry name" value="JAB1/MPN domain"/>
    <property type="match status" value="1"/>
</dbReference>
<feature type="domain" description="MPN" evidence="8">
    <location>
        <begin position="102"/>
        <end position="224"/>
    </location>
</feature>
<keyword evidence="3" id="KW-0479">Metal-binding</keyword>
<dbReference type="PANTHER" id="PTHR30471:SF3">
    <property type="entry name" value="UPF0758 PROTEIN YEES-RELATED"/>
    <property type="match status" value="1"/>
</dbReference>
<keyword evidence="10" id="KW-1185">Reference proteome</keyword>
<evidence type="ECO:0000256" key="3">
    <source>
        <dbReference type="ARBA" id="ARBA00022723"/>
    </source>
</evidence>
<dbReference type="RefSeq" id="WP_127696128.1">
    <property type="nucleotide sequence ID" value="NZ_SACQ01000013.1"/>
</dbReference>
<dbReference type="PROSITE" id="PS01302">
    <property type="entry name" value="UPF0758"/>
    <property type="match status" value="1"/>
</dbReference>
<dbReference type="InterPro" id="IPR010994">
    <property type="entry name" value="RuvA_2-like"/>
</dbReference>
<evidence type="ECO:0000256" key="2">
    <source>
        <dbReference type="ARBA" id="ARBA00022670"/>
    </source>
</evidence>
<dbReference type="Pfam" id="PF20582">
    <property type="entry name" value="UPF0758_N"/>
    <property type="match status" value="1"/>
</dbReference>
<dbReference type="NCBIfam" id="NF000642">
    <property type="entry name" value="PRK00024.1"/>
    <property type="match status" value="1"/>
</dbReference>
<evidence type="ECO:0000256" key="1">
    <source>
        <dbReference type="ARBA" id="ARBA00010243"/>
    </source>
</evidence>
<reference evidence="9 10" key="1">
    <citation type="submission" date="2019-01" db="EMBL/GenBank/DDBJ databases">
        <authorList>
            <person name="Chen W.-M."/>
        </authorList>
    </citation>
    <scope>NUCLEOTIDE SEQUENCE [LARGE SCALE GENOMIC DNA]</scope>
    <source>
        <strain evidence="9 10">HPM-16</strain>
    </source>
</reference>
<proteinExistence type="inferred from homology"/>
<evidence type="ECO:0000313" key="10">
    <source>
        <dbReference type="Proteomes" id="UP000282818"/>
    </source>
</evidence>